<dbReference type="AlphaFoldDB" id="A0A7W8D9V1"/>
<accession>A0A7W8D9V1</accession>
<dbReference type="EMBL" id="JACHHP010000006">
    <property type="protein sequence ID" value="MBB5209432.1"/>
    <property type="molecule type" value="Genomic_DNA"/>
</dbReference>
<sequence>MFPFLKFDTPERRAHALSLGPLKFIVLYGVLAWGCLTALVFSVFAPLLGFVPDPREGLSYIEKVLSAAPLAFAVFPACGLLWGAAMWFVMRKVETRAR</sequence>
<name>A0A7W8D9V1_9GAMM</name>
<organism evidence="2 3">
    <name type="scientific">Chiayiivirga flava</name>
    <dbReference type="NCBI Taxonomy" id="659595"/>
    <lineage>
        <taxon>Bacteria</taxon>
        <taxon>Pseudomonadati</taxon>
        <taxon>Pseudomonadota</taxon>
        <taxon>Gammaproteobacteria</taxon>
        <taxon>Lysobacterales</taxon>
        <taxon>Lysobacteraceae</taxon>
        <taxon>Chiayiivirga</taxon>
    </lineage>
</organism>
<dbReference type="Proteomes" id="UP000521199">
    <property type="component" value="Unassembled WGS sequence"/>
</dbReference>
<evidence type="ECO:0000313" key="2">
    <source>
        <dbReference type="EMBL" id="MBB5209432.1"/>
    </source>
</evidence>
<protein>
    <recommendedName>
        <fullName evidence="4">Inner membrane protein</fullName>
    </recommendedName>
</protein>
<gene>
    <name evidence="2" type="ORF">HNQ52_003001</name>
</gene>
<keyword evidence="1" id="KW-0812">Transmembrane</keyword>
<evidence type="ECO:0000256" key="1">
    <source>
        <dbReference type="SAM" id="Phobius"/>
    </source>
</evidence>
<keyword evidence="1" id="KW-1133">Transmembrane helix</keyword>
<reference evidence="2 3" key="1">
    <citation type="submission" date="2020-08" db="EMBL/GenBank/DDBJ databases">
        <title>Genomic Encyclopedia of Type Strains, Phase IV (KMG-IV): sequencing the most valuable type-strain genomes for metagenomic binning, comparative biology and taxonomic classification.</title>
        <authorList>
            <person name="Goeker M."/>
        </authorList>
    </citation>
    <scope>NUCLEOTIDE SEQUENCE [LARGE SCALE GENOMIC DNA]</scope>
    <source>
        <strain evidence="2 3">DSM 24163</strain>
    </source>
</reference>
<dbReference type="RefSeq" id="WP_183961969.1">
    <property type="nucleotide sequence ID" value="NZ_JACHHP010000006.1"/>
</dbReference>
<feature type="transmembrane region" description="Helical" evidence="1">
    <location>
        <begin position="67"/>
        <end position="89"/>
    </location>
</feature>
<feature type="transmembrane region" description="Helical" evidence="1">
    <location>
        <begin position="21"/>
        <end position="47"/>
    </location>
</feature>
<comment type="caution">
    <text evidence="2">The sequence shown here is derived from an EMBL/GenBank/DDBJ whole genome shotgun (WGS) entry which is preliminary data.</text>
</comment>
<keyword evidence="3" id="KW-1185">Reference proteome</keyword>
<proteinExistence type="predicted"/>
<evidence type="ECO:0000313" key="3">
    <source>
        <dbReference type="Proteomes" id="UP000521199"/>
    </source>
</evidence>
<evidence type="ECO:0008006" key="4">
    <source>
        <dbReference type="Google" id="ProtNLM"/>
    </source>
</evidence>
<keyword evidence="1" id="KW-0472">Membrane</keyword>